<dbReference type="InterPro" id="IPR018356">
    <property type="entry name" value="Tscrpt_reg_HTH_DeoR_CS"/>
</dbReference>
<reference evidence="5 6" key="1">
    <citation type="submission" date="2019-03" db="EMBL/GenBank/DDBJ databases">
        <title>Diversity of the mouse oral microbiome.</title>
        <authorList>
            <person name="Joseph S."/>
            <person name="Aduse-Opoku J."/>
            <person name="Curtis M."/>
            <person name="Wade W."/>
            <person name="Hashim A."/>
        </authorList>
    </citation>
    <scope>NUCLEOTIDE SEQUENCE [LARGE SCALE GENOMIC DNA]</scope>
    <source>
        <strain evidence="6">irhom_31</strain>
    </source>
</reference>
<dbReference type="InterPro" id="IPR014036">
    <property type="entry name" value="DeoR-like_C"/>
</dbReference>
<gene>
    <name evidence="5" type="ORF">E4U03_06570</name>
</gene>
<dbReference type="PANTHER" id="PTHR30363:SF44">
    <property type="entry name" value="AGA OPERON TRANSCRIPTIONAL REPRESSOR-RELATED"/>
    <property type="match status" value="1"/>
</dbReference>
<dbReference type="Gene3D" id="1.10.10.10">
    <property type="entry name" value="Winged helix-like DNA-binding domain superfamily/Winged helix DNA-binding domain"/>
    <property type="match status" value="1"/>
</dbReference>
<keyword evidence="1" id="KW-0805">Transcription regulation</keyword>
<dbReference type="SMART" id="SM01134">
    <property type="entry name" value="DeoRC"/>
    <property type="match status" value="1"/>
</dbReference>
<name>A0A4Y9F4L6_9MICC</name>
<dbReference type="InterPro" id="IPR036388">
    <property type="entry name" value="WH-like_DNA-bd_sf"/>
</dbReference>
<dbReference type="EMBL" id="SPQC01000019">
    <property type="protein sequence ID" value="TFU22331.1"/>
    <property type="molecule type" value="Genomic_DNA"/>
</dbReference>
<dbReference type="GO" id="GO:0003677">
    <property type="term" value="F:DNA binding"/>
    <property type="evidence" value="ECO:0007669"/>
    <property type="project" value="UniProtKB-KW"/>
</dbReference>
<accession>A0A4Y9F4L6</accession>
<evidence type="ECO:0000256" key="3">
    <source>
        <dbReference type="ARBA" id="ARBA00023163"/>
    </source>
</evidence>
<dbReference type="PRINTS" id="PR00037">
    <property type="entry name" value="HTHLACR"/>
</dbReference>
<dbReference type="OrthoDB" id="7688673at2"/>
<feature type="domain" description="HTH deoR-type" evidence="4">
    <location>
        <begin position="17"/>
        <end position="72"/>
    </location>
</feature>
<dbReference type="Pfam" id="PF08220">
    <property type="entry name" value="HTH_DeoR"/>
    <property type="match status" value="1"/>
</dbReference>
<dbReference type="Pfam" id="PF00455">
    <property type="entry name" value="DeoRC"/>
    <property type="match status" value="1"/>
</dbReference>
<dbReference type="GO" id="GO:0003700">
    <property type="term" value="F:DNA-binding transcription factor activity"/>
    <property type="evidence" value="ECO:0007669"/>
    <property type="project" value="InterPro"/>
</dbReference>
<dbReference type="Gene3D" id="3.40.50.1360">
    <property type="match status" value="1"/>
</dbReference>
<dbReference type="AlphaFoldDB" id="A0A4Y9F4L6"/>
<dbReference type="InterPro" id="IPR037171">
    <property type="entry name" value="NagB/RpiA_transferase-like"/>
</dbReference>
<dbReference type="PROSITE" id="PS00894">
    <property type="entry name" value="HTH_DEOR_1"/>
    <property type="match status" value="1"/>
</dbReference>
<protein>
    <submittedName>
        <fullName evidence="5">DeoR/GlpR transcriptional regulator</fullName>
    </submittedName>
</protein>
<evidence type="ECO:0000256" key="1">
    <source>
        <dbReference type="ARBA" id="ARBA00023015"/>
    </source>
</evidence>
<keyword evidence="3" id="KW-0804">Transcription</keyword>
<organism evidence="5 6">
    <name type="scientific">Rothia nasimurium</name>
    <dbReference type="NCBI Taxonomy" id="85336"/>
    <lineage>
        <taxon>Bacteria</taxon>
        <taxon>Bacillati</taxon>
        <taxon>Actinomycetota</taxon>
        <taxon>Actinomycetes</taxon>
        <taxon>Micrococcales</taxon>
        <taxon>Micrococcaceae</taxon>
        <taxon>Rothia</taxon>
    </lineage>
</organism>
<evidence type="ECO:0000256" key="2">
    <source>
        <dbReference type="ARBA" id="ARBA00023125"/>
    </source>
</evidence>
<dbReference type="PROSITE" id="PS51000">
    <property type="entry name" value="HTH_DEOR_2"/>
    <property type="match status" value="1"/>
</dbReference>
<evidence type="ECO:0000313" key="6">
    <source>
        <dbReference type="Proteomes" id="UP000297951"/>
    </source>
</evidence>
<comment type="caution">
    <text evidence="5">The sequence shown here is derived from an EMBL/GenBank/DDBJ whole genome shotgun (WGS) entry which is preliminary data.</text>
</comment>
<dbReference type="SUPFAM" id="SSF46785">
    <property type="entry name" value="Winged helix' DNA-binding domain"/>
    <property type="match status" value="1"/>
</dbReference>
<dbReference type="InterPro" id="IPR036390">
    <property type="entry name" value="WH_DNA-bd_sf"/>
</dbReference>
<evidence type="ECO:0000313" key="5">
    <source>
        <dbReference type="EMBL" id="TFU22331.1"/>
    </source>
</evidence>
<evidence type="ECO:0000259" key="4">
    <source>
        <dbReference type="PROSITE" id="PS51000"/>
    </source>
</evidence>
<dbReference type="InterPro" id="IPR050313">
    <property type="entry name" value="Carb_Metab_HTH_regulators"/>
</dbReference>
<proteinExistence type="predicted"/>
<dbReference type="SUPFAM" id="SSF100950">
    <property type="entry name" value="NagB/RpiA/CoA transferase-like"/>
    <property type="match status" value="1"/>
</dbReference>
<dbReference type="PANTHER" id="PTHR30363">
    <property type="entry name" value="HTH-TYPE TRANSCRIPTIONAL REGULATOR SRLR-RELATED"/>
    <property type="match status" value="1"/>
</dbReference>
<dbReference type="Proteomes" id="UP000297951">
    <property type="component" value="Unassembled WGS sequence"/>
</dbReference>
<keyword evidence="2" id="KW-0238">DNA-binding</keyword>
<dbReference type="SMART" id="SM00420">
    <property type="entry name" value="HTH_DEOR"/>
    <property type="match status" value="1"/>
</dbReference>
<sequence length="266" mass="28690">MHYYEHIWSLSRSNMLADERHAKILHEINTHGSITTAQLIETFDVSPITIRRDLTELDALGLIAKVHGGARSVRATHNPTYTQKSQTNQQAKQEIARAAARHVKDGDSVGFAAGSTCAAVAAEVADCSNLTIITNSIRVADQFQAAPHTDLFVTGGKRTPSEALVGPLTLSALSNLHFDTLFTSTHGATAEVGLTSPSVEEAAAVRALIDSAHRVIQVFDHSKWGFNALSTFAQWSDIDLVIVDSQTPASVISQLEDLVEKVEVAQ</sequence>
<dbReference type="InterPro" id="IPR001034">
    <property type="entry name" value="DeoR_HTH"/>
</dbReference>